<dbReference type="RefSeq" id="WP_263126011.1">
    <property type="nucleotide sequence ID" value="NZ_CP106753.1"/>
</dbReference>
<name>A0ABY6DQH4_9NEIS</name>
<dbReference type="EMBL" id="CP106753">
    <property type="protein sequence ID" value="UXY16629.1"/>
    <property type="molecule type" value="Genomic_DNA"/>
</dbReference>
<proteinExistence type="predicted"/>
<evidence type="ECO:0000313" key="3">
    <source>
        <dbReference type="Proteomes" id="UP001061302"/>
    </source>
</evidence>
<evidence type="ECO:0000313" key="2">
    <source>
        <dbReference type="EMBL" id="UXY16629.1"/>
    </source>
</evidence>
<feature type="signal peptide" evidence="1">
    <location>
        <begin position="1"/>
        <end position="18"/>
    </location>
</feature>
<reference evidence="2" key="1">
    <citation type="submission" date="2022-10" db="EMBL/GenBank/DDBJ databases">
        <title>Chitiniphilus purpureus sp. nov., a novel chitin-degrading bacterium isolated from crawfish pond sediment.</title>
        <authorList>
            <person name="Li K."/>
        </authorList>
    </citation>
    <scope>NUCLEOTIDE SEQUENCE</scope>
    <source>
        <strain evidence="2">CD1</strain>
    </source>
</reference>
<keyword evidence="1" id="KW-0732">Signal</keyword>
<sequence>MRLLSCCLALALAAPLHAAVHPLRLTGQYRCADDVGFRVRANIDGRTIYLYLDNSVYALQAEPVADGFLWHGPVLRWQGDLRDSTVLRDGRPIANHCRKP</sequence>
<dbReference type="SUPFAM" id="SSF141488">
    <property type="entry name" value="YdhA-like"/>
    <property type="match status" value="1"/>
</dbReference>
<dbReference type="Proteomes" id="UP001061302">
    <property type="component" value="Chromosome"/>
</dbReference>
<dbReference type="Gene3D" id="2.40.128.200">
    <property type="match status" value="1"/>
</dbReference>
<organism evidence="2 3">
    <name type="scientific">Chitiniphilus purpureus</name>
    <dbReference type="NCBI Taxonomy" id="2981137"/>
    <lineage>
        <taxon>Bacteria</taxon>
        <taxon>Pseudomonadati</taxon>
        <taxon>Pseudomonadota</taxon>
        <taxon>Betaproteobacteria</taxon>
        <taxon>Neisseriales</taxon>
        <taxon>Chitinibacteraceae</taxon>
        <taxon>Chitiniphilus</taxon>
    </lineage>
</organism>
<feature type="chain" id="PRO_5045858231" description="C-type lysozyme inhibitor domain-containing protein" evidence="1">
    <location>
        <begin position="19"/>
        <end position="100"/>
    </location>
</feature>
<evidence type="ECO:0008006" key="4">
    <source>
        <dbReference type="Google" id="ProtNLM"/>
    </source>
</evidence>
<keyword evidence="3" id="KW-1185">Reference proteome</keyword>
<protein>
    <recommendedName>
        <fullName evidence="4">C-type lysozyme inhibitor domain-containing protein</fullName>
    </recommendedName>
</protein>
<accession>A0ABY6DQH4</accession>
<gene>
    <name evidence="2" type="ORF">N8I74_06315</name>
</gene>
<evidence type="ECO:0000256" key="1">
    <source>
        <dbReference type="SAM" id="SignalP"/>
    </source>
</evidence>
<dbReference type="InterPro" id="IPR036328">
    <property type="entry name" value="MliC_sf"/>
</dbReference>